<dbReference type="OMA" id="MILASPQ"/>
<feature type="compositionally biased region" description="Basic and acidic residues" evidence="2">
    <location>
        <begin position="281"/>
        <end position="293"/>
    </location>
</feature>
<sequence>MAQKQIASTPSALVAAKDGATGEKQNLADYERRLHDLEGRLAQNALERRVLREDKDVLTAQLGELRAKYRELFDNELSLRTELLACEQEKLALSKAFVAFQLERDTQVQQLDSDKFEVETRLLKAEQLVVEIQQDDTTKAAQIQDLCAKMNELVADKTRLGGELTLLQKAVRAAESALNAEAKKNQQLSLELIVAVNQKQKCQGEMEALAAQLRSRQAQVDAQLKECTQLRSDNEALRQSAAEYDEKLEAMRKDVVRRELELERAELAVKKEQLETQQAGRDADSKHERSVKQLSDELVTQRAAFAADKRSLELQLERVQHDLARETRDKQQAMASLKAKHEENEELLLALERARHDAHAQLETFRLKLALLQQSSNNVEGAGESASGAGLQALRELLVSYQMRERELRDELSSARSASVQQQVASEMKQRTEQALALAELEARNVALPQTSSNNPSDASELESLRAAKAQLESRLSSSKAQWMALLEQVERRCAELFTKNVMLTEDNENLRQHLTKARMKAPR</sequence>
<proteinExistence type="predicted"/>
<reference evidence="4 5" key="1">
    <citation type="journal article" date="2006" name="Science">
        <title>Phytophthora genome sequences uncover evolutionary origins and mechanisms of pathogenesis.</title>
        <authorList>
            <person name="Tyler B.M."/>
            <person name="Tripathy S."/>
            <person name="Zhang X."/>
            <person name="Dehal P."/>
            <person name="Jiang R.H."/>
            <person name="Aerts A."/>
            <person name="Arredondo F.D."/>
            <person name="Baxter L."/>
            <person name="Bensasson D."/>
            <person name="Beynon J.L."/>
            <person name="Chapman J."/>
            <person name="Damasceno C.M."/>
            <person name="Dorrance A.E."/>
            <person name="Dou D."/>
            <person name="Dickerman A.W."/>
            <person name="Dubchak I.L."/>
            <person name="Garbelotto M."/>
            <person name="Gijzen M."/>
            <person name="Gordon S.G."/>
            <person name="Govers F."/>
            <person name="Grunwald N.J."/>
            <person name="Huang W."/>
            <person name="Ivors K.L."/>
            <person name="Jones R.W."/>
            <person name="Kamoun S."/>
            <person name="Krampis K."/>
            <person name="Lamour K.H."/>
            <person name="Lee M.K."/>
            <person name="McDonald W.H."/>
            <person name="Medina M."/>
            <person name="Meijer H.J."/>
            <person name="Nordberg E.K."/>
            <person name="Maclean D.J."/>
            <person name="Ospina-Giraldo M.D."/>
            <person name="Morris P.F."/>
            <person name="Phuntumart V."/>
            <person name="Putnam N.H."/>
            <person name="Rash S."/>
            <person name="Rose J.K."/>
            <person name="Sakihama Y."/>
            <person name="Salamov A.A."/>
            <person name="Savidor A."/>
            <person name="Scheuring C.F."/>
            <person name="Smith B.M."/>
            <person name="Sobral B.W."/>
            <person name="Terry A."/>
            <person name="Torto-Alalibo T.A."/>
            <person name="Win J."/>
            <person name="Xu Z."/>
            <person name="Zhang H."/>
            <person name="Grigoriev I.V."/>
            <person name="Rokhsar D.S."/>
            <person name="Boore J.L."/>
        </authorList>
    </citation>
    <scope>NUCLEOTIDE SEQUENCE [LARGE SCALE GENOMIC DNA]</scope>
    <source>
        <strain evidence="4 5">P6497</strain>
    </source>
</reference>
<dbReference type="KEGG" id="psoj:PHYSODRAFT_492954"/>
<feature type="coiled-coil region" evidence="1">
    <location>
        <begin position="20"/>
        <end position="75"/>
    </location>
</feature>
<feature type="region of interest" description="Disordered" evidence="2">
    <location>
        <begin position="273"/>
        <end position="293"/>
    </location>
</feature>
<keyword evidence="1" id="KW-0175">Coiled coil</keyword>
<dbReference type="InParanoid" id="G4ZA72"/>
<evidence type="ECO:0000259" key="3">
    <source>
        <dbReference type="Pfam" id="PF14739"/>
    </source>
</evidence>
<dbReference type="AlphaFoldDB" id="G4ZA72"/>
<evidence type="ECO:0000256" key="2">
    <source>
        <dbReference type="SAM" id="MobiDB-lite"/>
    </source>
</evidence>
<keyword evidence="5" id="KW-1185">Reference proteome</keyword>
<dbReference type="Pfam" id="PF14739">
    <property type="entry name" value="DUF4472"/>
    <property type="match status" value="1"/>
</dbReference>
<evidence type="ECO:0000313" key="4">
    <source>
        <dbReference type="EMBL" id="EGZ21957.1"/>
    </source>
</evidence>
<feature type="coiled-coil region" evidence="1">
    <location>
        <begin position="462"/>
        <end position="507"/>
    </location>
</feature>
<gene>
    <name evidence="4" type="ORF">PHYSODRAFT_492954</name>
</gene>
<evidence type="ECO:0000313" key="5">
    <source>
        <dbReference type="Proteomes" id="UP000002640"/>
    </source>
</evidence>
<evidence type="ECO:0000256" key="1">
    <source>
        <dbReference type="SAM" id="Coils"/>
    </source>
</evidence>
<dbReference type="InterPro" id="IPR029329">
    <property type="entry name" value="DUF4472"/>
</dbReference>
<protein>
    <recommendedName>
        <fullName evidence="3">DUF4472 domain-containing protein</fullName>
    </recommendedName>
</protein>
<dbReference type="GeneID" id="20656897"/>
<accession>G4ZA72</accession>
<feature type="domain" description="DUF4472" evidence="3">
    <location>
        <begin position="86"/>
        <end position="192"/>
    </location>
</feature>
<feature type="coiled-coil region" evidence="1">
    <location>
        <begin position="309"/>
        <end position="357"/>
    </location>
</feature>
<dbReference type="STRING" id="1094619.G4ZA72"/>
<dbReference type="EMBL" id="JH159153">
    <property type="protein sequence ID" value="EGZ21957.1"/>
    <property type="molecule type" value="Genomic_DNA"/>
</dbReference>
<dbReference type="RefSeq" id="XP_009524674.1">
    <property type="nucleotide sequence ID" value="XM_009526379.1"/>
</dbReference>
<name>G4ZA72_PHYSP</name>
<dbReference type="Proteomes" id="UP000002640">
    <property type="component" value="Unassembled WGS sequence"/>
</dbReference>
<organism evidence="4 5">
    <name type="scientific">Phytophthora sojae (strain P6497)</name>
    <name type="common">Soybean stem and root rot agent</name>
    <name type="synonym">Phytophthora megasperma f. sp. glycines</name>
    <dbReference type="NCBI Taxonomy" id="1094619"/>
    <lineage>
        <taxon>Eukaryota</taxon>
        <taxon>Sar</taxon>
        <taxon>Stramenopiles</taxon>
        <taxon>Oomycota</taxon>
        <taxon>Peronosporomycetes</taxon>
        <taxon>Peronosporales</taxon>
        <taxon>Peronosporaceae</taxon>
        <taxon>Phytophthora</taxon>
    </lineage>
</organism>
<dbReference type="SMR" id="G4ZA72"/>